<protein>
    <submittedName>
        <fullName evidence="1">Uncharacterized protein</fullName>
    </submittedName>
</protein>
<organism evidence="1 2">
    <name type="scientific">Hymenobacter jeongseonensis</name>
    <dbReference type="NCBI Taxonomy" id="2791027"/>
    <lineage>
        <taxon>Bacteria</taxon>
        <taxon>Pseudomonadati</taxon>
        <taxon>Bacteroidota</taxon>
        <taxon>Cytophagia</taxon>
        <taxon>Cytophagales</taxon>
        <taxon>Hymenobacteraceae</taxon>
        <taxon>Hymenobacter</taxon>
    </lineage>
</organism>
<dbReference type="RefSeq" id="WP_196280660.1">
    <property type="nucleotide sequence ID" value="NZ_JADQDQ010000001.1"/>
</dbReference>
<proteinExistence type="predicted"/>
<sequence length="205" mass="23922">MPSLELPKTTRFAEEQEVPRSYWDKIAARREAHFVEGFVLTEVEDPEQLFRFYAEVNINNSRLWEVFVHLAAMLPDVCACLFCPYEGDVTYGEYQEKELILAILGSLQKELTEDCRLEFGLIYNDESTLTEIYVAESKYVKIWGVDRQHFEKLMAQHDIPYFEEMQFVDGFPKVVVPLTTLDEEAKSTEETLDLLENVFALNNQQ</sequence>
<name>A0ABS0IDQ3_9BACT</name>
<accession>A0ABS0IDQ3</accession>
<dbReference type="Proteomes" id="UP000597617">
    <property type="component" value="Unassembled WGS sequence"/>
</dbReference>
<reference evidence="1 2" key="1">
    <citation type="submission" date="2020-11" db="EMBL/GenBank/DDBJ databases">
        <authorList>
            <person name="Kim M.K."/>
        </authorList>
    </citation>
    <scope>NUCLEOTIDE SEQUENCE [LARGE SCALE GENOMIC DNA]</scope>
    <source>
        <strain evidence="1 2">BT683</strain>
    </source>
</reference>
<keyword evidence="2" id="KW-1185">Reference proteome</keyword>
<gene>
    <name evidence="1" type="ORF">I2I05_02755</name>
</gene>
<dbReference type="EMBL" id="JADQDQ010000001">
    <property type="protein sequence ID" value="MBF9236307.1"/>
    <property type="molecule type" value="Genomic_DNA"/>
</dbReference>
<evidence type="ECO:0000313" key="2">
    <source>
        <dbReference type="Proteomes" id="UP000597617"/>
    </source>
</evidence>
<evidence type="ECO:0000313" key="1">
    <source>
        <dbReference type="EMBL" id="MBF9236307.1"/>
    </source>
</evidence>
<comment type="caution">
    <text evidence="1">The sequence shown here is derived from an EMBL/GenBank/DDBJ whole genome shotgun (WGS) entry which is preliminary data.</text>
</comment>